<evidence type="ECO:0000313" key="4">
    <source>
        <dbReference type="EMBL" id="CZR53777.1"/>
    </source>
</evidence>
<feature type="compositionally biased region" description="Polar residues" evidence="1">
    <location>
        <begin position="494"/>
        <end position="517"/>
    </location>
</feature>
<dbReference type="PANTHER" id="PTHR34502">
    <property type="entry name" value="DUF6594 DOMAIN-CONTAINING PROTEIN-RELATED"/>
    <property type="match status" value="1"/>
</dbReference>
<evidence type="ECO:0000259" key="3">
    <source>
        <dbReference type="Pfam" id="PF20237"/>
    </source>
</evidence>
<dbReference type="EMBL" id="FJOG01000004">
    <property type="protein sequence ID" value="CZR53777.1"/>
    <property type="molecule type" value="Genomic_DNA"/>
</dbReference>
<organism evidence="4 5">
    <name type="scientific">Phialocephala subalpina</name>
    <dbReference type="NCBI Taxonomy" id="576137"/>
    <lineage>
        <taxon>Eukaryota</taxon>
        <taxon>Fungi</taxon>
        <taxon>Dikarya</taxon>
        <taxon>Ascomycota</taxon>
        <taxon>Pezizomycotina</taxon>
        <taxon>Leotiomycetes</taxon>
        <taxon>Helotiales</taxon>
        <taxon>Mollisiaceae</taxon>
        <taxon>Phialocephala</taxon>
        <taxon>Phialocephala fortinii species complex</taxon>
    </lineage>
</organism>
<evidence type="ECO:0000313" key="5">
    <source>
        <dbReference type="Proteomes" id="UP000184330"/>
    </source>
</evidence>
<dbReference type="Proteomes" id="UP000184330">
    <property type="component" value="Unassembled WGS sequence"/>
</dbReference>
<feature type="region of interest" description="Disordered" evidence="1">
    <location>
        <begin position="468"/>
        <end position="538"/>
    </location>
</feature>
<dbReference type="InterPro" id="IPR046529">
    <property type="entry name" value="DUF6594"/>
</dbReference>
<feature type="compositionally biased region" description="Low complexity" evidence="1">
    <location>
        <begin position="347"/>
        <end position="357"/>
    </location>
</feature>
<feature type="transmembrane region" description="Helical" evidence="2">
    <location>
        <begin position="743"/>
        <end position="765"/>
    </location>
</feature>
<gene>
    <name evidence="4" type="ORF">PAC_03658</name>
</gene>
<keyword evidence="2" id="KW-0812">Transmembrane</keyword>
<dbReference type="AlphaFoldDB" id="A0A1L7WLY8"/>
<dbReference type="Pfam" id="PF20237">
    <property type="entry name" value="DUF6594"/>
    <property type="match status" value="1"/>
</dbReference>
<feature type="region of interest" description="Disordered" evidence="1">
    <location>
        <begin position="347"/>
        <end position="368"/>
    </location>
</feature>
<feature type="domain" description="DUF6594" evidence="3">
    <location>
        <begin position="539"/>
        <end position="776"/>
    </location>
</feature>
<evidence type="ECO:0000256" key="1">
    <source>
        <dbReference type="SAM" id="MobiDB-lite"/>
    </source>
</evidence>
<proteinExistence type="predicted"/>
<sequence length="870" mass="96880">MKKALDFLDDYDSKENLFIVYYAGHGYINQDRQSTWACSTDANSPTVDWSHIQGLFERAKSDVLVLLDCCAAASSAPRRTNSLMETIAACGFEGRAPPPGEHSFTTSLIEVLEDWINAPSFSVTMLHSEVLRVLMRRRKEKCRNGQKLEWRSTPVHINNYTHPRAIGIELSKRSLIDTEKLHPNRSLHPIADLLGTSTHGMSATYLDLMSLSCDSLDESLRASDEAGEPGLLFSSSSTSKENVSTEVTPNLKLPHMLVSIALDEDQSLPNAEACRRWICAFPGLAKYVKVEGIFSSYSTVLILSIPVAIWNILPENPACQPITYVTSRNLAREPSEQNSDFKIQLSTSPTTSSTTHTLGHSAEFPSPERHQRWDSKLDVLDGLRGTENASSFCVDTSSNATSSTMLSAGISRQSPSEDSLYSWEHGRISHTPINEAILPSQHFETLPAKPSAGSSAAKVSTENLMEEGLAEGSRYETHPPPSSFSLPGFRRSRQTTTRFNNSSEDPRTSFHSQIGSESSRHGVRKSLHGGDLEEHPQSWPRLAASMNSADSSGVYRRFEQVHNRLLVQHMSSITLLESKLHDLDRSDTVVATESSKLRHRTTKKDGSNNVQKRHLLEELEKKLIAYDTLLLQYQKMRDLECTPEREHQSLFNWILDQKALDENGYQLISHPEDFFSLSSAFSLEYRCRQLLQRLYQAVSPHSNRVVGIYLLTRAARLIVVLLATGVLIAPVIMLFFWAPGRDVSLFVIFSAILAFCTFMSLFTGVKVEEVLIGTATKYGSTYAREGRGIGCLISLLFWCCSAVASPESQSSQQGIHQMHATHLPAYLSPHVQSLCSPSRTQRLGTQRVELVRYISGENGGMKDLSVIHID</sequence>
<dbReference type="PANTHER" id="PTHR34502:SF3">
    <property type="entry name" value="DUF6594 DOMAIN-CONTAINING PROTEIN"/>
    <property type="match status" value="1"/>
</dbReference>
<keyword evidence="2" id="KW-1133">Transmembrane helix</keyword>
<reference evidence="4 5" key="1">
    <citation type="submission" date="2016-03" db="EMBL/GenBank/DDBJ databases">
        <authorList>
            <person name="Ploux O."/>
        </authorList>
    </citation>
    <scope>NUCLEOTIDE SEQUENCE [LARGE SCALE GENOMIC DNA]</scope>
    <source>
        <strain evidence="4 5">UAMH 11012</strain>
    </source>
</reference>
<protein>
    <recommendedName>
        <fullName evidence="3">DUF6594 domain-containing protein</fullName>
    </recommendedName>
</protein>
<accession>A0A1L7WLY8</accession>
<dbReference type="OrthoDB" id="4760831at2759"/>
<keyword evidence="5" id="KW-1185">Reference proteome</keyword>
<feature type="transmembrane region" description="Helical" evidence="2">
    <location>
        <begin position="717"/>
        <end position="737"/>
    </location>
</feature>
<evidence type="ECO:0000256" key="2">
    <source>
        <dbReference type="SAM" id="Phobius"/>
    </source>
</evidence>
<keyword evidence="2" id="KW-0472">Membrane</keyword>
<name>A0A1L7WLY8_9HELO</name>